<dbReference type="RefSeq" id="XP_068370804.1">
    <property type="nucleotide sequence ID" value="XM_068489823.1"/>
</dbReference>
<protein>
    <recommendedName>
        <fullName evidence="5">TATA-binding protein interacting (TIP20) domain-containing protein</fullName>
    </recommendedName>
</protein>
<reference evidence="3" key="1">
    <citation type="submission" date="2016-10" db="EMBL/GenBank/DDBJ databases">
        <authorList>
            <person name="Benchimol M."/>
            <person name="Almeida L.G."/>
            <person name="Vasconcelos A.T."/>
            <person name="Perreira-Neves A."/>
            <person name="Rosa I.A."/>
            <person name="Tasca T."/>
            <person name="Bogo M.R."/>
            <person name="de Souza W."/>
        </authorList>
    </citation>
    <scope>NUCLEOTIDE SEQUENCE [LARGE SCALE GENOMIC DNA]</scope>
    <source>
        <strain evidence="3">K</strain>
    </source>
</reference>
<proteinExistence type="predicted"/>
<accession>A0A1J4L6N3</accession>
<evidence type="ECO:0000256" key="1">
    <source>
        <dbReference type="ARBA" id="ARBA00022737"/>
    </source>
</evidence>
<dbReference type="GO" id="GO:0010265">
    <property type="term" value="P:SCF complex assembly"/>
    <property type="evidence" value="ECO:0007669"/>
    <property type="project" value="InterPro"/>
</dbReference>
<evidence type="ECO:0008006" key="5">
    <source>
        <dbReference type="Google" id="ProtNLM"/>
    </source>
</evidence>
<dbReference type="InterPro" id="IPR016024">
    <property type="entry name" value="ARM-type_fold"/>
</dbReference>
<dbReference type="EMBL" id="MLAK01000001">
    <property type="protein sequence ID" value="OHT17668.1"/>
    <property type="molecule type" value="Genomic_DNA"/>
</dbReference>
<dbReference type="GeneID" id="94824527"/>
<name>A0A1J4L6N3_9EUKA</name>
<dbReference type="VEuPathDB" id="TrichDB:TRFO_00966"/>
<dbReference type="InterPro" id="IPR011989">
    <property type="entry name" value="ARM-like"/>
</dbReference>
<keyword evidence="4" id="KW-1185">Reference proteome</keyword>
<evidence type="ECO:0000313" key="3">
    <source>
        <dbReference type="EMBL" id="OHT17668.1"/>
    </source>
</evidence>
<keyword evidence="2" id="KW-0833">Ubl conjugation pathway</keyword>
<keyword evidence="1" id="KW-0677">Repeat</keyword>
<sequence>MSEPFNLAKFNNQINNPDEDYTIIAFDELKNYLSNVEEFDLPPDSIRLCFLHPVIDRITDKTPDISTLVFRIIVLLAEKLPVCTIKDYFEAIFEVVYDIECQVRTQTLSVLREVLSNSVSFSTERQDTLVKNLIPRLEREIKQNQNVDILVFTLELLTSLTEFLGFHFDQQNLELIFEIIKNLASNCVLDLLPSVASLTKIWMTHAFPEQFDGMIHFLFKLGEESTSAFTILSSMVCYKPIIYKKFSQEIISLFIQQIDKEEEEVTQLLEEKPETDIFYDTQYIPHITEYVSSLASLTKAFPDQNDDETVDNFIGIAFKYLTYGSNNVGEEIAADEDDFIMEGDEDVDDDMKLDDVDDEVITGDDSWKIRKTAMTFSTILIQFYSAKFYESLSYVNEEEEINCLAVVDTLLRDSDTGAQKDAFAFLKTVVQYYKDELAEETINSWYSTLNTQLVPSKQAISGLVLETIGSVLNKCRTIPLNLLTEILAAIPPILNTSTIPAALELFNVIFSTTQSSSEIITHIALMIADIVKQNRVIAAVPYLPTSSRLFIYSQSCTLSNDAINAIEDLAQAIITLSKSDQSEKVSLAFEALGVFSVTCNTSLVGTAIESIVNALNNDIALRPITRAIALIAASPAFDRLSNYFDTIYEKLCSLFENVDGTLVFFSLWTICLLAKKGAVNSNAIERSSSSLINIITSGDPKNKLLSLKVLQLVPGGATNALNSIKNAFTVKLSDDVIAEAAKFINVCAETNIEKVRFTITELSNSNPMPEISAEIASVIGYPAGMHPEIGNELLAKFEKTIIGNKDSVSPFVLQCVGEIGTLIDLGNHTELVDAIFALISHTDRMIFNAAAECIGLMSVGSIHVVLKRLLEQASTDNDHLAVWTLATLSMTKRFAVMEGSFNKLGSSYKQITEFLITNADFSKPTELSTAQCFSNLIKINENFLSELLSIAATSDIAGPVASHAISLFFDDSGNKTIMRLIPTVMQGFDLNKPRISQYIIQCLKTAIQRPKNVKSLVSYVPQICDAVSFNKDIHLITEAYGFKQVQVDIGEPLRFNAIECLLFIFKTSPTAIPVPTLIKAVRDATQVPEEIKEDKNRIIGKGCELLSLMAISRQVEEALIEKLKEAVDILKESERYIFDSTLAHTVENEELIFRLIACLRKLTEKQRINDIEQLYAKYKADPRIKKIESDLSYSVDQQEIASSVSSGSASFSLMESFNPEASVIFTL</sequence>
<dbReference type="Proteomes" id="UP000179807">
    <property type="component" value="Unassembled WGS sequence"/>
</dbReference>
<evidence type="ECO:0000256" key="2">
    <source>
        <dbReference type="ARBA" id="ARBA00022786"/>
    </source>
</evidence>
<dbReference type="Gene3D" id="1.25.10.10">
    <property type="entry name" value="Leucine-rich Repeat Variant"/>
    <property type="match status" value="2"/>
</dbReference>
<dbReference type="PANTHER" id="PTHR12696">
    <property type="entry name" value="TIP120"/>
    <property type="match status" value="1"/>
</dbReference>
<gene>
    <name evidence="3" type="ORF">TRFO_00966</name>
</gene>
<dbReference type="InterPro" id="IPR039852">
    <property type="entry name" value="CAND1/CAND2"/>
</dbReference>
<comment type="caution">
    <text evidence="3">The sequence shown here is derived from an EMBL/GenBank/DDBJ whole genome shotgun (WGS) entry which is preliminary data.</text>
</comment>
<dbReference type="OrthoDB" id="10586874at2759"/>
<evidence type="ECO:0000313" key="4">
    <source>
        <dbReference type="Proteomes" id="UP000179807"/>
    </source>
</evidence>
<dbReference type="SUPFAM" id="SSF48371">
    <property type="entry name" value="ARM repeat"/>
    <property type="match status" value="1"/>
</dbReference>
<dbReference type="AlphaFoldDB" id="A0A1J4L6N3"/>
<organism evidence="3 4">
    <name type="scientific">Tritrichomonas foetus</name>
    <dbReference type="NCBI Taxonomy" id="1144522"/>
    <lineage>
        <taxon>Eukaryota</taxon>
        <taxon>Metamonada</taxon>
        <taxon>Parabasalia</taxon>
        <taxon>Tritrichomonadida</taxon>
        <taxon>Tritrichomonadidae</taxon>
        <taxon>Tritrichomonas</taxon>
    </lineage>
</organism>